<evidence type="ECO:0008006" key="3">
    <source>
        <dbReference type="Google" id="ProtNLM"/>
    </source>
</evidence>
<dbReference type="RefSeq" id="WP_334314583.1">
    <property type="nucleotide sequence ID" value="NZ_CP065938.1"/>
</dbReference>
<sequence length="287" mass="32172">MKKLILALCGFGVLTMLFTSINFYIEQNKHKHPASGSPQTASNEMKKAFAPNQGQSKSLAPDTMLPENIPPAMLEAMEKQGITLEDLQKNNPDGMQNMKNMPDMQGMKGKKFPEEMLKAMQEQNKMQKNNKSGGQQNDPLKKAVEHIKSHGEQNMIKHLEHSLATLEANPGDETALSDVTEIFIAHEETEAAEHLLKQGIMTAPNSAVLPYLYGQALAHNSRYAQAAEQWERALSLQESAEVHYSLGMLYRYQLNKEDDAKRHFQKSSGLPAHDPRLAEHLKIELTK</sequence>
<organism evidence="1 2">
    <name type="scientific">Taurinivorans muris</name>
    <dbReference type="NCBI Taxonomy" id="2787751"/>
    <lineage>
        <taxon>Bacteria</taxon>
        <taxon>Pseudomonadati</taxon>
        <taxon>Thermodesulfobacteriota</taxon>
        <taxon>Desulfovibrionia</taxon>
        <taxon>Desulfovibrionales</taxon>
        <taxon>Desulfovibrionaceae</taxon>
        <taxon>Taurinivorans</taxon>
    </lineage>
</organism>
<proteinExistence type="predicted"/>
<name>A0ABY5XYQ8_9BACT</name>
<dbReference type="EMBL" id="CP065938">
    <property type="protein sequence ID" value="UWX05024.1"/>
    <property type="molecule type" value="Genomic_DNA"/>
</dbReference>
<protein>
    <recommendedName>
        <fullName evidence="3">Tetratricopeptide repeat protein</fullName>
    </recommendedName>
</protein>
<accession>A0ABY5XYQ8</accession>
<dbReference type="SUPFAM" id="SSF48452">
    <property type="entry name" value="TPR-like"/>
    <property type="match status" value="1"/>
</dbReference>
<keyword evidence="2" id="KW-1185">Reference proteome</keyword>
<evidence type="ECO:0000313" key="1">
    <source>
        <dbReference type="EMBL" id="UWX05024.1"/>
    </source>
</evidence>
<dbReference type="Proteomes" id="UP001058120">
    <property type="component" value="Chromosome"/>
</dbReference>
<dbReference type="Gene3D" id="1.25.40.10">
    <property type="entry name" value="Tetratricopeptide repeat domain"/>
    <property type="match status" value="1"/>
</dbReference>
<evidence type="ECO:0000313" key="2">
    <source>
        <dbReference type="Proteomes" id="UP001058120"/>
    </source>
</evidence>
<dbReference type="InterPro" id="IPR011990">
    <property type="entry name" value="TPR-like_helical_dom_sf"/>
</dbReference>
<reference evidence="1" key="1">
    <citation type="submission" date="2020-12" db="EMBL/GenBank/DDBJ databases">
        <title>Taurinivorans muris gen. nov., sp. nov., fundamental and realized metabolic niche of a ubiquitous sulfidogenic bacterium in the murine intestine.</title>
        <authorList>
            <person name="Ye H."/>
            <person name="Hanson B.T."/>
            <person name="Loy A."/>
        </authorList>
    </citation>
    <scope>NUCLEOTIDE SEQUENCE</scope>
    <source>
        <strain evidence="1">LT0009</strain>
    </source>
</reference>
<gene>
    <name evidence="1" type="ORF">JBF11_05945</name>
</gene>